<evidence type="ECO:0000256" key="5">
    <source>
        <dbReference type="ARBA" id="ARBA00022692"/>
    </source>
</evidence>
<evidence type="ECO:0000256" key="9">
    <source>
        <dbReference type="RuleBase" id="RU369079"/>
    </source>
</evidence>
<dbReference type="AlphaFoldDB" id="A0AAU7KKW8"/>
<dbReference type="InterPro" id="IPR007387">
    <property type="entry name" value="TRAP_DctQ"/>
</dbReference>
<evidence type="ECO:0000256" key="1">
    <source>
        <dbReference type="ARBA" id="ARBA00004429"/>
    </source>
</evidence>
<comment type="subcellular location">
    <subcellularLocation>
        <location evidence="1 9">Cell inner membrane</location>
        <topology evidence="1 9">Multi-pass membrane protein</topology>
    </subcellularLocation>
</comment>
<keyword evidence="3" id="KW-1003">Cell membrane</keyword>
<evidence type="ECO:0000256" key="2">
    <source>
        <dbReference type="ARBA" id="ARBA00022448"/>
    </source>
</evidence>
<evidence type="ECO:0000256" key="8">
    <source>
        <dbReference type="ARBA" id="ARBA00038436"/>
    </source>
</evidence>
<dbReference type="GO" id="GO:0015740">
    <property type="term" value="P:C4-dicarboxylate transport"/>
    <property type="evidence" value="ECO:0007669"/>
    <property type="project" value="TreeGrafter"/>
</dbReference>
<feature type="domain" description="Tripartite ATP-independent periplasmic transporters DctQ component" evidence="11">
    <location>
        <begin position="56"/>
        <end position="183"/>
    </location>
</feature>
<dbReference type="EMBL" id="CP098827">
    <property type="protein sequence ID" value="XBO72371.1"/>
    <property type="molecule type" value="Genomic_DNA"/>
</dbReference>
<keyword evidence="7 9" id="KW-0472">Membrane</keyword>
<feature type="region of interest" description="Disordered" evidence="10">
    <location>
        <begin position="1"/>
        <end position="33"/>
    </location>
</feature>
<evidence type="ECO:0000256" key="7">
    <source>
        <dbReference type="ARBA" id="ARBA00023136"/>
    </source>
</evidence>
<dbReference type="GO" id="GO:0022857">
    <property type="term" value="F:transmembrane transporter activity"/>
    <property type="evidence" value="ECO:0007669"/>
    <property type="project" value="UniProtKB-UniRule"/>
</dbReference>
<dbReference type="GO" id="GO:0005886">
    <property type="term" value="C:plasma membrane"/>
    <property type="evidence" value="ECO:0007669"/>
    <property type="project" value="UniProtKB-SubCell"/>
</dbReference>
<protein>
    <recommendedName>
        <fullName evidence="9">TRAP transporter small permease protein</fullName>
    </recommendedName>
</protein>
<evidence type="ECO:0000259" key="11">
    <source>
        <dbReference type="Pfam" id="PF04290"/>
    </source>
</evidence>
<evidence type="ECO:0000256" key="3">
    <source>
        <dbReference type="ARBA" id="ARBA00022475"/>
    </source>
</evidence>
<evidence type="ECO:0000313" key="12">
    <source>
        <dbReference type="EMBL" id="XBO72371.1"/>
    </source>
</evidence>
<dbReference type="InterPro" id="IPR055348">
    <property type="entry name" value="DctQ"/>
</dbReference>
<comment type="subunit">
    <text evidence="9">The complex comprises the extracytoplasmic solute receptor protein and the two transmembrane proteins.</text>
</comment>
<comment type="similarity">
    <text evidence="8 9">Belongs to the TRAP transporter small permease family.</text>
</comment>
<comment type="function">
    <text evidence="9">Part of the tripartite ATP-independent periplasmic (TRAP) transport system.</text>
</comment>
<organism evidence="12">
    <name type="scientific">Halomonas sp. RT37</name>
    <dbReference type="NCBI Taxonomy" id="2950872"/>
    <lineage>
        <taxon>Bacteria</taxon>
        <taxon>Pseudomonadati</taxon>
        <taxon>Pseudomonadota</taxon>
        <taxon>Gammaproteobacteria</taxon>
        <taxon>Oceanospirillales</taxon>
        <taxon>Halomonadaceae</taxon>
        <taxon>Halomonas</taxon>
    </lineage>
</organism>
<keyword evidence="6 9" id="KW-1133">Transmembrane helix</keyword>
<dbReference type="RefSeq" id="WP_348827813.1">
    <property type="nucleotide sequence ID" value="NZ_CP098827.1"/>
</dbReference>
<feature type="transmembrane region" description="Helical" evidence="9">
    <location>
        <begin position="80"/>
        <end position="97"/>
    </location>
</feature>
<evidence type="ECO:0000256" key="6">
    <source>
        <dbReference type="ARBA" id="ARBA00022989"/>
    </source>
</evidence>
<evidence type="ECO:0000256" key="10">
    <source>
        <dbReference type="SAM" id="MobiDB-lite"/>
    </source>
</evidence>
<dbReference type="PANTHER" id="PTHR35011:SF11">
    <property type="entry name" value="TRAP TRANSPORTER SMALL PERMEASE PROTEIN"/>
    <property type="match status" value="1"/>
</dbReference>
<feature type="transmembrane region" description="Helical" evidence="9">
    <location>
        <begin position="47"/>
        <end position="68"/>
    </location>
</feature>
<keyword evidence="5 9" id="KW-0812">Transmembrane</keyword>
<reference evidence="12" key="1">
    <citation type="submission" date="2022-06" db="EMBL/GenBank/DDBJ databases">
        <title>A novel DMS-producing enzyme.</title>
        <authorList>
            <person name="Zhang Y."/>
        </authorList>
    </citation>
    <scope>NUCLEOTIDE SEQUENCE</scope>
    <source>
        <strain evidence="12">RT37</strain>
    </source>
</reference>
<gene>
    <name evidence="12" type="ORF">NFG58_06595</name>
</gene>
<accession>A0AAU7KKW8</accession>
<dbReference type="Pfam" id="PF04290">
    <property type="entry name" value="DctQ"/>
    <property type="match status" value="1"/>
</dbReference>
<proteinExistence type="inferred from homology"/>
<feature type="transmembrane region" description="Helical" evidence="9">
    <location>
        <begin position="118"/>
        <end position="140"/>
    </location>
</feature>
<keyword evidence="2 9" id="KW-0813">Transport</keyword>
<evidence type="ECO:0000256" key="4">
    <source>
        <dbReference type="ARBA" id="ARBA00022519"/>
    </source>
</evidence>
<sequence>MNHTDSEALGSARASREDAREGPQGPDIDFDDDGPTFAWRDIGLEDALTLVVFWTMAAVVFAQFFSRYVLGSPLGWTEEVARYLLICVGFLAATVGVRKRSHIRLELLYRYLPLRASAVMIWLVDLGQLVYFVLLGWVTWKILPLMSAQKMTSMAVGMDTLYSVVLLSIAIMALRQAWQLVRASGPKQWLAAQRADTTGEEAS</sequence>
<keyword evidence="4 9" id="KW-0997">Cell inner membrane</keyword>
<name>A0AAU7KKW8_9GAMM</name>
<dbReference type="PANTHER" id="PTHR35011">
    <property type="entry name" value="2,3-DIKETO-L-GULONATE TRAP TRANSPORTER SMALL PERMEASE PROTEIN YIAM"/>
    <property type="match status" value="1"/>
</dbReference>
<feature type="transmembrane region" description="Helical" evidence="9">
    <location>
        <begin position="160"/>
        <end position="178"/>
    </location>
</feature>